<dbReference type="InterPro" id="IPR046500">
    <property type="entry name" value="DUF6678"/>
</dbReference>
<dbReference type="RefSeq" id="WP_073181914.1">
    <property type="nucleotide sequence ID" value="NZ_CP032544.1"/>
</dbReference>
<sequence length="113" mass="13451">MSTPNTYQLKLQEEIIKKVSFMNTTKWQKLFSIVKEIDPKCIVNIKLLLDDNAKEMVIPNIEDIINKKFIEAYWGIFDLKEIEWLFIPSIIQTEQKNREERLTPKTHTQKTPN</sequence>
<gene>
    <name evidence="1" type="ORF">D6200_13350</name>
</gene>
<evidence type="ECO:0000313" key="2">
    <source>
        <dbReference type="Proteomes" id="UP000269693"/>
    </source>
</evidence>
<keyword evidence="2" id="KW-1185">Reference proteome</keyword>
<dbReference type="Proteomes" id="UP000269693">
    <property type="component" value="Chromosome"/>
</dbReference>
<dbReference type="EMBL" id="CP032544">
    <property type="protein sequence ID" value="AZJ33497.1"/>
    <property type="molecule type" value="Genomic_DNA"/>
</dbReference>
<reference evidence="1 2" key="1">
    <citation type="submission" date="2018-09" db="EMBL/GenBank/DDBJ databases">
        <title>Insights into the microbiota of Asian seabass (Lates calcarifer) with tenacibaculosis symptoms and description of sp. nov. Tenacibaculum singaporense.</title>
        <authorList>
            <person name="Miyake S."/>
            <person name="Soh M."/>
            <person name="Azman M.N."/>
            <person name="Ngoh S.Y."/>
            <person name="Orban L."/>
            <person name="Seedorf H."/>
        </authorList>
    </citation>
    <scope>NUCLEOTIDE SEQUENCE [LARGE SCALE GENOMIC DNA]</scope>
    <source>
        <strain evidence="1 2">DSM 13764</strain>
    </source>
</reference>
<protein>
    <submittedName>
        <fullName evidence="1">Uncharacterized protein</fullName>
    </submittedName>
</protein>
<dbReference type="Pfam" id="PF20383">
    <property type="entry name" value="DUF6678"/>
    <property type="match status" value="1"/>
</dbReference>
<proteinExistence type="predicted"/>
<evidence type="ECO:0000313" key="1">
    <source>
        <dbReference type="EMBL" id="AZJ33497.1"/>
    </source>
</evidence>
<accession>A0ABM7CI68</accession>
<organism evidence="1 2">
    <name type="scientific">Tenacibaculum mesophilum</name>
    <dbReference type="NCBI Taxonomy" id="104268"/>
    <lineage>
        <taxon>Bacteria</taxon>
        <taxon>Pseudomonadati</taxon>
        <taxon>Bacteroidota</taxon>
        <taxon>Flavobacteriia</taxon>
        <taxon>Flavobacteriales</taxon>
        <taxon>Flavobacteriaceae</taxon>
        <taxon>Tenacibaculum</taxon>
    </lineage>
</organism>
<name>A0ABM7CI68_9FLAO</name>